<dbReference type="GO" id="GO:0008270">
    <property type="term" value="F:zinc ion binding"/>
    <property type="evidence" value="ECO:0007669"/>
    <property type="project" value="UniProtKB-KW"/>
</dbReference>
<evidence type="ECO:0000259" key="9">
    <source>
        <dbReference type="PROSITE" id="PS50171"/>
    </source>
</evidence>
<dbReference type="GO" id="GO:0003723">
    <property type="term" value="F:RNA binding"/>
    <property type="evidence" value="ECO:0007669"/>
    <property type="project" value="UniProtKB-UniRule"/>
</dbReference>
<evidence type="ECO:0000256" key="6">
    <source>
        <dbReference type="PROSITE-ProRule" id="PRU00176"/>
    </source>
</evidence>
<feature type="compositionally biased region" description="Low complexity" evidence="7">
    <location>
        <begin position="66"/>
        <end position="86"/>
    </location>
</feature>
<keyword evidence="6" id="KW-0694">RNA-binding</keyword>
<name>H3AD88_LATCH</name>
<gene>
    <name evidence="10" type="primary">MATR3</name>
</gene>
<evidence type="ECO:0000256" key="7">
    <source>
        <dbReference type="SAM" id="MobiDB-lite"/>
    </source>
</evidence>
<dbReference type="CDD" id="cd12715">
    <property type="entry name" value="RRM2_MATR3"/>
    <property type="match status" value="1"/>
</dbReference>
<keyword evidence="2" id="KW-0479">Metal-binding</keyword>
<dbReference type="InterPro" id="IPR003604">
    <property type="entry name" value="Matrin/U1-like-C_Znf_C2H2"/>
</dbReference>
<evidence type="ECO:0000256" key="2">
    <source>
        <dbReference type="ARBA" id="ARBA00022723"/>
    </source>
</evidence>
<dbReference type="Ensembl" id="ENSLACT00000025384.1">
    <property type="protein sequence ID" value="ENSLACP00000021859.1"/>
    <property type="gene ID" value="ENSLACG00000006743.2"/>
</dbReference>
<dbReference type="GO" id="GO:0005634">
    <property type="term" value="C:nucleus"/>
    <property type="evidence" value="ECO:0007669"/>
    <property type="project" value="UniProtKB-SubCell"/>
</dbReference>
<feature type="compositionally biased region" description="Polar residues" evidence="7">
    <location>
        <begin position="89"/>
        <end position="99"/>
    </location>
</feature>
<evidence type="ECO:0000313" key="11">
    <source>
        <dbReference type="Proteomes" id="UP000008672"/>
    </source>
</evidence>
<dbReference type="Gene3D" id="3.30.70.330">
    <property type="match status" value="2"/>
</dbReference>
<evidence type="ECO:0000256" key="1">
    <source>
        <dbReference type="ARBA" id="ARBA00004123"/>
    </source>
</evidence>
<evidence type="ECO:0000259" key="8">
    <source>
        <dbReference type="PROSITE" id="PS50102"/>
    </source>
</evidence>
<organism evidence="10 11">
    <name type="scientific">Latimeria chalumnae</name>
    <name type="common">Coelacanth</name>
    <dbReference type="NCBI Taxonomy" id="7897"/>
    <lineage>
        <taxon>Eukaryota</taxon>
        <taxon>Metazoa</taxon>
        <taxon>Chordata</taxon>
        <taxon>Craniata</taxon>
        <taxon>Vertebrata</taxon>
        <taxon>Euteleostomi</taxon>
        <taxon>Coelacanthiformes</taxon>
        <taxon>Coelacanthidae</taxon>
        <taxon>Latimeria</taxon>
    </lineage>
</organism>
<keyword evidence="11" id="KW-1185">Reference proteome</keyword>
<dbReference type="GeneTree" id="ENSGT00940000153322"/>
<keyword evidence="4" id="KW-0862">Zinc</keyword>
<feature type="compositionally biased region" description="Basic and acidic residues" evidence="7">
    <location>
        <begin position="196"/>
        <end position="206"/>
    </location>
</feature>
<dbReference type="GeneID" id="102367153"/>
<comment type="subcellular location">
    <subcellularLocation>
        <location evidence="1">Nucleus</location>
    </subcellularLocation>
</comment>
<evidence type="ECO:0000313" key="10">
    <source>
        <dbReference type="Ensembl" id="ENSLACP00000007609.1"/>
    </source>
</evidence>
<dbReference type="InterPro" id="IPR000504">
    <property type="entry name" value="RRM_dom"/>
</dbReference>
<dbReference type="InterPro" id="IPR034928">
    <property type="entry name" value="MATR3_RRM1"/>
</dbReference>
<feature type="domain" description="Matrin-type" evidence="9">
    <location>
        <begin position="871"/>
        <end position="902"/>
    </location>
</feature>
<dbReference type="InterPro" id="IPR035979">
    <property type="entry name" value="RBD_domain_sf"/>
</dbReference>
<dbReference type="eggNOG" id="ENOG502QRVG">
    <property type="taxonomic scope" value="Eukaryota"/>
</dbReference>
<dbReference type="EMBL" id="AFYH01144080">
    <property type="status" value="NOT_ANNOTATED_CDS"/>
    <property type="molecule type" value="Genomic_DNA"/>
</dbReference>
<feature type="domain" description="RRM" evidence="8">
    <location>
        <begin position="490"/>
        <end position="565"/>
    </location>
</feature>
<feature type="region of interest" description="Disordered" evidence="7">
    <location>
        <begin position="663"/>
        <end position="682"/>
    </location>
</feature>
<dbReference type="CDD" id="cd12714">
    <property type="entry name" value="RRM1_MATR3"/>
    <property type="match status" value="1"/>
</dbReference>
<evidence type="ECO:0000256" key="3">
    <source>
        <dbReference type="ARBA" id="ARBA00022771"/>
    </source>
</evidence>
<reference evidence="11" key="1">
    <citation type="submission" date="2011-08" db="EMBL/GenBank/DDBJ databases">
        <title>The draft genome of Latimeria chalumnae.</title>
        <authorList>
            <person name="Di Palma F."/>
            <person name="Alfoldi J."/>
            <person name="Johnson J."/>
            <person name="Berlin A."/>
            <person name="Gnerre S."/>
            <person name="Jaffe D."/>
            <person name="MacCallum I."/>
            <person name="Young S."/>
            <person name="Walker B.J."/>
            <person name="Lander E."/>
            <person name="Lindblad-Toh K."/>
        </authorList>
    </citation>
    <scope>NUCLEOTIDE SEQUENCE [LARGE SCALE GENOMIC DNA]</scope>
    <source>
        <strain evidence="11">Wild caught</strain>
    </source>
</reference>
<dbReference type="SUPFAM" id="SSF57667">
    <property type="entry name" value="beta-beta-alpha zinc fingers"/>
    <property type="match status" value="1"/>
</dbReference>
<dbReference type="PROSITE" id="PS50171">
    <property type="entry name" value="ZF_MATRIN"/>
    <property type="match status" value="1"/>
</dbReference>
<feature type="region of interest" description="Disordered" evidence="7">
    <location>
        <begin position="63"/>
        <end position="101"/>
    </location>
</feature>
<dbReference type="InterPro" id="IPR036236">
    <property type="entry name" value="Znf_C2H2_sf"/>
</dbReference>
<feature type="compositionally biased region" description="Basic and acidic residues" evidence="7">
    <location>
        <begin position="577"/>
        <end position="600"/>
    </location>
</feature>
<keyword evidence="5" id="KW-0539">Nucleus</keyword>
<feature type="compositionally biased region" description="Basic and acidic residues" evidence="7">
    <location>
        <begin position="688"/>
        <end position="706"/>
    </location>
</feature>
<dbReference type="InterPro" id="IPR034930">
    <property type="entry name" value="MATR3_RRM2"/>
</dbReference>
<dbReference type="OrthoDB" id="9938441at2759"/>
<feature type="region of interest" description="Disordered" evidence="7">
    <location>
        <begin position="577"/>
        <end position="658"/>
    </location>
</feature>
<feature type="region of interest" description="Disordered" evidence="7">
    <location>
        <begin position="688"/>
        <end position="729"/>
    </location>
</feature>
<dbReference type="SMART" id="SM00360">
    <property type="entry name" value="RRM"/>
    <property type="match status" value="2"/>
</dbReference>
<feature type="compositionally biased region" description="Basic and acidic residues" evidence="7">
    <location>
        <begin position="618"/>
        <end position="642"/>
    </location>
</feature>
<evidence type="ECO:0000256" key="4">
    <source>
        <dbReference type="ARBA" id="ARBA00022833"/>
    </source>
</evidence>
<dbReference type="SMART" id="SM00451">
    <property type="entry name" value="ZnF_U1"/>
    <property type="match status" value="2"/>
</dbReference>
<dbReference type="KEGG" id="lcm:102367153"/>
<dbReference type="STRING" id="7897.ENSLACP00000007609"/>
<dbReference type="Proteomes" id="UP000008672">
    <property type="component" value="Unassembled WGS sequence"/>
</dbReference>
<sequence>MSKSYQQASFSRNPQGHDRDIAAGIGLLAAAQSLSLPAALGKMSQGTARLASLMNLGMSSALSHQGSQNTLSSGGSSHSLPSLFGSGNRGQVSLGSQRSGDADRASNILASFGLSARDLDELSRYPEDKITPENLPQILMQLKRRRAESGPLSFARGDRSPREQSYRAPRDDWEETRRYGRDTFDDRSSNLNPVVDYDHGNRSHESSSRFYNRIDFEEENMKDRGRHRDDSCFSDSSRDYYKLEHEYERMGRGGGGSGLMQERSLFERKRGTPSSNNIEDFHGLLPKGFPHLCSLCDFAVHSVKDWNQHTNGSVHRRRCQLLLEIYPEWNPDAMGGGMSDPFLLQSTNPAPGILGPPPAAVHLMGMPQMGGMGSRGNMGGGNGDMQPYRSQQKGRKDLGRVVHIMDFQRGKNLRRQLFQLAESFGIITNHLILNNKNEAFLEMASTEEAQRVVEFYMSRPAFIFGKPVRVHLSQKYKRIKKPDDKEELGRVIHLSNLPFSGYTENSVLKLAEPYGKVKNYIFMKMKCQAFLEMESRADALAMVDHCRKKSLWFQGRSLNVDLSDKYRTLILKIPNKGMKEQMKRDNRKRDYSPNKKESPSNKKRATINTIKTESNSAESKEKKIEKKVEEKKEEKPESKETETPAQEEPVVLESDDEVMLDEEEAKQFLESDSSVGDETDLAELEMDLKTEDVEGAKGSKDTKVNRGDIQTSVSKKMMKKDVDEGGFPENMEDFVTLDEVGDEEYSNVPKCFKVADAGSLSEEKENSAPEENKASLHVDVKDCFIEGVKEDTNFSTGNDDLQGTKIEDKKPEDIAAVESTMENDEKENTDAKDSEEEITVPRPATPDEYKIGPYQPNIPVGTDYVVPKTGYYCKLCCLFYTNEDVAKNTHCSSLVHYQKLKKILDQKADEYKQKKEDI</sequence>
<dbReference type="Ensembl" id="ENSLACT00000007673.1">
    <property type="protein sequence ID" value="ENSLACP00000007609.1"/>
    <property type="gene ID" value="ENSLACG00000006743.2"/>
</dbReference>
<evidence type="ECO:0000256" key="5">
    <source>
        <dbReference type="ARBA" id="ARBA00023242"/>
    </source>
</evidence>
<feature type="domain" description="RRM" evidence="8">
    <location>
        <begin position="400"/>
        <end position="475"/>
    </location>
</feature>
<dbReference type="InterPro" id="IPR012677">
    <property type="entry name" value="Nucleotide-bd_a/b_plait_sf"/>
</dbReference>
<dbReference type="SUPFAM" id="SSF54928">
    <property type="entry name" value="RNA-binding domain, RBD"/>
    <property type="match status" value="2"/>
</dbReference>
<dbReference type="Pfam" id="PF13893">
    <property type="entry name" value="RRM_5"/>
    <property type="match status" value="2"/>
</dbReference>
<dbReference type="EMBL" id="AFYH01144081">
    <property type="status" value="NOT_ANNOTATED_CDS"/>
    <property type="molecule type" value="Genomic_DNA"/>
</dbReference>
<dbReference type="EMBL" id="AFYH01144078">
    <property type="status" value="NOT_ANNOTATED_CDS"/>
    <property type="molecule type" value="Genomic_DNA"/>
</dbReference>
<feature type="compositionally biased region" description="Basic and acidic residues" evidence="7">
    <location>
        <begin position="156"/>
        <end position="188"/>
    </location>
</feature>
<dbReference type="AlphaFoldDB" id="H3AD88"/>
<feature type="region of interest" description="Disordered" evidence="7">
    <location>
        <begin position="146"/>
        <end position="206"/>
    </location>
</feature>
<feature type="region of interest" description="Disordered" evidence="7">
    <location>
        <begin position="794"/>
        <end position="813"/>
    </location>
</feature>
<dbReference type="HOGENOM" id="CLU_015917_0_0_1"/>
<reference evidence="10" key="2">
    <citation type="submission" date="2025-05" db="UniProtKB">
        <authorList>
            <consortium name="Ensembl"/>
        </authorList>
    </citation>
    <scope>IDENTIFICATION</scope>
</reference>
<dbReference type="PANTHER" id="PTHR15592">
    <property type="entry name" value="MATRIN 3/NUCLEAR PROTEIN 220-RELATED"/>
    <property type="match status" value="1"/>
</dbReference>
<proteinExistence type="predicted"/>
<dbReference type="OMA" id="SMFPHVC"/>
<keyword evidence="3" id="KW-0863">Zinc-finger</keyword>
<feature type="region of interest" description="Disordered" evidence="7">
    <location>
        <begin position="818"/>
        <end position="856"/>
    </location>
</feature>
<dbReference type="InterPro" id="IPR000690">
    <property type="entry name" value="Matrin/U1-C_Znf_C2H2"/>
</dbReference>
<dbReference type="PROSITE" id="PS50102">
    <property type="entry name" value="RRM"/>
    <property type="match status" value="2"/>
</dbReference>
<dbReference type="EMBL" id="AFYH01144079">
    <property type="status" value="NOT_ANNOTATED_CDS"/>
    <property type="molecule type" value="Genomic_DNA"/>
</dbReference>
<dbReference type="Bgee" id="ENSLACG00000006743">
    <property type="expression patterns" value="Expressed in muscle tissue and 6 other cell types or tissues"/>
</dbReference>
<accession>H3AD88</accession>
<protein>
    <submittedName>
        <fullName evidence="10">Matrin 3</fullName>
    </submittedName>
</protein>